<dbReference type="Gene3D" id="1.25.40.20">
    <property type="entry name" value="Ankyrin repeat-containing domain"/>
    <property type="match status" value="1"/>
</dbReference>
<evidence type="ECO:0000256" key="2">
    <source>
        <dbReference type="ARBA" id="ARBA00023043"/>
    </source>
</evidence>
<keyword evidence="2 3" id="KW-0040">ANK repeat</keyword>
<protein>
    <submittedName>
        <fullName evidence="4">Uncharacterized protein</fullName>
    </submittedName>
</protein>
<evidence type="ECO:0000313" key="5">
    <source>
        <dbReference type="Proteomes" id="UP000176101"/>
    </source>
</evidence>
<dbReference type="PROSITE" id="PS50297">
    <property type="entry name" value="ANK_REP_REGION"/>
    <property type="match status" value="2"/>
</dbReference>
<evidence type="ECO:0000256" key="3">
    <source>
        <dbReference type="PROSITE-ProRule" id="PRU00023"/>
    </source>
</evidence>
<dbReference type="PANTHER" id="PTHR24201">
    <property type="entry name" value="ANK_REP_REGION DOMAIN-CONTAINING PROTEIN"/>
    <property type="match status" value="1"/>
</dbReference>
<reference evidence="4 5" key="1">
    <citation type="journal article" date="2016" name="Front. Microbiol.">
        <title>Comparative Genomics Analysis of Streptomyces Species Reveals Their Adaptation to the Marine Environment and Their Diversity at the Genomic Level.</title>
        <authorList>
            <person name="Tian X."/>
            <person name="Zhang Z."/>
            <person name="Yang T."/>
            <person name="Chen M."/>
            <person name="Li J."/>
            <person name="Chen F."/>
            <person name="Yang J."/>
            <person name="Li W."/>
            <person name="Zhang B."/>
            <person name="Zhang Z."/>
            <person name="Wu J."/>
            <person name="Zhang C."/>
            <person name="Long L."/>
            <person name="Xiao J."/>
        </authorList>
    </citation>
    <scope>NUCLEOTIDE SEQUENCE [LARGE SCALE GENOMIC DNA]</scope>
    <source>
        <strain evidence="4 5">SCSIO 02100</strain>
    </source>
</reference>
<dbReference type="SMART" id="SM00248">
    <property type="entry name" value="ANK"/>
    <property type="match status" value="2"/>
</dbReference>
<dbReference type="STRING" id="1075402.AN216_05040"/>
<gene>
    <name evidence="4" type="ORF">AN216_05040</name>
</gene>
<evidence type="ECO:0000313" key="4">
    <source>
        <dbReference type="EMBL" id="OEV04973.1"/>
    </source>
</evidence>
<dbReference type="Pfam" id="PF00023">
    <property type="entry name" value="Ank"/>
    <property type="match status" value="2"/>
</dbReference>
<proteinExistence type="predicted"/>
<dbReference type="InterPro" id="IPR036770">
    <property type="entry name" value="Ankyrin_rpt-contain_sf"/>
</dbReference>
<evidence type="ECO:0000256" key="1">
    <source>
        <dbReference type="ARBA" id="ARBA00022737"/>
    </source>
</evidence>
<dbReference type="EMBL" id="LJGU01000108">
    <property type="protein sequence ID" value="OEV04973.1"/>
    <property type="molecule type" value="Genomic_DNA"/>
</dbReference>
<organism evidence="4 5">
    <name type="scientific">Streptomyces oceani</name>
    <dbReference type="NCBI Taxonomy" id="1075402"/>
    <lineage>
        <taxon>Bacteria</taxon>
        <taxon>Bacillati</taxon>
        <taxon>Actinomycetota</taxon>
        <taxon>Actinomycetes</taxon>
        <taxon>Kitasatosporales</taxon>
        <taxon>Streptomycetaceae</taxon>
        <taxon>Streptomyces</taxon>
    </lineage>
</organism>
<dbReference type="InterPro" id="IPR050776">
    <property type="entry name" value="Ank_Repeat/CDKN_Inhibitor"/>
</dbReference>
<accession>A0A1E7KM38</accession>
<keyword evidence="1" id="KW-0677">Repeat</keyword>
<name>A0A1E7KM38_9ACTN</name>
<dbReference type="InterPro" id="IPR002110">
    <property type="entry name" value="Ankyrin_rpt"/>
</dbReference>
<feature type="repeat" description="ANK" evidence="3">
    <location>
        <begin position="136"/>
        <end position="168"/>
    </location>
</feature>
<dbReference type="PROSITE" id="PS50088">
    <property type="entry name" value="ANK_REPEAT"/>
    <property type="match status" value="2"/>
</dbReference>
<dbReference type="Proteomes" id="UP000176101">
    <property type="component" value="Unassembled WGS sequence"/>
</dbReference>
<feature type="repeat" description="ANK" evidence="3">
    <location>
        <begin position="61"/>
        <end position="93"/>
    </location>
</feature>
<dbReference type="SUPFAM" id="SSF48403">
    <property type="entry name" value="Ankyrin repeat"/>
    <property type="match status" value="1"/>
</dbReference>
<sequence length="311" mass="35043">MLFWFLVVVTAAVAIVYGYRRWQHRKRLVQSLHEAVRRGDLREVRDRVESDHSLLHGTDTYGDTALHHAYRDERFDMADLLLELGAEPSLTNNRRESPERIFAALRHGTARRLFDEAAASDHPQVGQFGVDEPDALGWTALHLAYYHGHEDAAERLIALGADADVRNTYGLKPHRMRELAKTESRLLELAALLRHDYTGSASWTDPETASRHCRWLRNQQHAMYSLALWRAVKQSVPRTRSLLGVAIRLGVAESLPVMASLLHDFGNKRIATDYLNCGATELERAAKGWALAHGYTVTYSNGVSGARWGSA</sequence>
<keyword evidence="5" id="KW-1185">Reference proteome</keyword>
<dbReference type="AlphaFoldDB" id="A0A1E7KM38"/>
<comment type="caution">
    <text evidence="4">The sequence shown here is derived from an EMBL/GenBank/DDBJ whole genome shotgun (WGS) entry which is preliminary data.</text>
</comment>